<comment type="caution">
    <text evidence="2">The sequence shown here is derived from an EMBL/GenBank/DDBJ whole genome shotgun (WGS) entry which is preliminary data.</text>
</comment>
<name>A0A3S3Q7I4_9MAGN</name>
<accession>A0A3S3Q7I4</accession>
<evidence type="ECO:0000313" key="2">
    <source>
        <dbReference type="EMBL" id="RWR80150.1"/>
    </source>
</evidence>
<proteinExistence type="predicted"/>
<protein>
    <submittedName>
        <fullName evidence="2">Serine/threonine protein phosphatase 7 long form isogeny</fullName>
    </submittedName>
</protein>
<dbReference type="Pfam" id="PF10536">
    <property type="entry name" value="PMD"/>
    <property type="match status" value="1"/>
</dbReference>
<dbReference type="PANTHER" id="PTHR46033:SF60">
    <property type="entry name" value="AMINOTRANSFERASE-LIKE PLANT MOBILE DOMAIN-CONTAINING PROTEIN"/>
    <property type="match status" value="1"/>
</dbReference>
<dbReference type="AlphaFoldDB" id="A0A3S3Q7I4"/>
<reference evidence="2 3" key="1">
    <citation type="journal article" date="2019" name="Nat. Plants">
        <title>Stout camphor tree genome fills gaps in understanding of flowering plant genome evolution.</title>
        <authorList>
            <person name="Chaw S.M."/>
            <person name="Liu Y.C."/>
            <person name="Wu Y.W."/>
            <person name="Wang H.Y."/>
            <person name="Lin C.I."/>
            <person name="Wu C.S."/>
            <person name="Ke H.M."/>
            <person name="Chang L.Y."/>
            <person name="Hsu C.Y."/>
            <person name="Yang H.T."/>
            <person name="Sudianto E."/>
            <person name="Hsu M.H."/>
            <person name="Wu K.P."/>
            <person name="Wang L.N."/>
            <person name="Leebens-Mack J.H."/>
            <person name="Tsai I.J."/>
        </authorList>
    </citation>
    <scope>NUCLEOTIDE SEQUENCE [LARGE SCALE GENOMIC DNA]</scope>
    <source>
        <strain evidence="3">cv. Chaw 1501</strain>
        <tissue evidence="2">Young leaves</tissue>
    </source>
</reference>
<keyword evidence="3" id="KW-1185">Reference proteome</keyword>
<dbReference type="Proteomes" id="UP000283530">
    <property type="component" value="Unassembled WGS sequence"/>
</dbReference>
<dbReference type="STRING" id="337451.A0A3S3Q7I4"/>
<gene>
    <name evidence="2" type="ORF">CKAN_00877400</name>
</gene>
<dbReference type="InterPro" id="IPR019557">
    <property type="entry name" value="AminoTfrase-like_pln_mobile"/>
</dbReference>
<sequence>MRIDYALITVLVDMWRPETTTFHFPSDEATITLEDVVYIYGLPIHDLAIIGHTYTHYEIDDLCQELLGVVPQKREDYNGVYLNFPGWNMSSVPLQRS</sequence>
<evidence type="ECO:0000313" key="3">
    <source>
        <dbReference type="Proteomes" id="UP000283530"/>
    </source>
</evidence>
<dbReference type="OrthoDB" id="1937804at2759"/>
<evidence type="ECO:0000259" key="1">
    <source>
        <dbReference type="Pfam" id="PF10536"/>
    </source>
</evidence>
<organism evidence="2 3">
    <name type="scientific">Cinnamomum micranthum f. kanehirae</name>
    <dbReference type="NCBI Taxonomy" id="337451"/>
    <lineage>
        <taxon>Eukaryota</taxon>
        <taxon>Viridiplantae</taxon>
        <taxon>Streptophyta</taxon>
        <taxon>Embryophyta</taxon>
        <taxon>Tracheophyta</taxon>
        <taxon>Spermatophyta</taxon>
        <taxon>Magnoliopsida</taxon>
        <taxon>Magnoliidae</taxon>
        <taxon>Laurales</taxon>
        <taxon>Lauraceae</taxon>
        <taxon>Cinnamomum</taxon>
    </lineage>
</organism>
<dbReference type="PANTHER" id="PTHR46033">
    <property type="entry name" value="PROTEIN MAIN-LIKE 2"/>
    <property type="match status" value="1"/>
</dbReference>
<dbReference type="GO" id="GO:0010073">
    <property type="term" value="P:meristem maintenance"/>
    <property type="evidence" value="ECO:0007669"/>
    <property type="project" value="InterPro"/>
</dbReference>
<feature type="domain" description="Aminotransferase-like plant mobile" evidence="1">
    <location>
        <begin position="3"/>
        <end position="76"/>
    </location>
</feature>
<dbReference type="EMBL" id="QPKB01000003">
    <property type="protein sequence ID" value="RWR80150.1"/>
    <property type="molecule type" value="Genomic_DNA"/>
</dbReference>
<dbReference type="InterPro" id="IPR044824">
    <property type="entry name" value="MAIN-like"/>
</dbReference>